<dbReference type="AlphaFoldDB" id="A0A850HBQ1"/>
<gene>
    <name evidence="1" type="ORF">HUO12_05470</name>
</gene>
<reference evidence="1 2" key="1">
    <citation type="submission" date="2020-06" db="EMBL/GenBank/DDBJ databases">
        <title>Altererythrobacter lutimaris sp. nov., a marine bacterium isolated from a tidal flat.</title>
        <authorList>
            <person name="Kim D."/>
            <person name="Yoo Y."/>
            <person name="Kim J.-J."/>
        </authorList>
    </citation>
    <scope>NUCLEOTIDE SEQUENCE [LARGE SCALE GENOMIC DNA]</scope>
    <source>
        <strain evidence="1 2">JGD-16</strain>
    </source>
</reference>
<name>A0A850HBQ1_9SPHN</name>
<organism evidence="1 2">
    <name type="scientific">Altererythrobacter lutimaris</name>
    <dbReference type="NCBI Taxonomy" id="2743979"/>
    <lineage>
        <taxon>Bacteria</taxon>
        <taxon>Pseudomonadati</taxon>
        <taxon>Pseudomonadota</taxon>
        <taxon>Alphaproteobacteria</taxon>
        <taxon>Sphingomonadales</taxon>
        <taxon>Erythrobacteraceae</taxon>
        <taxon>Altererythrobacter</taxon>
    </lineage>
</organism>
<dbReference type="Proteomes" id="UP000546031">
    <property type="component" value="Unassembled WGS sequence"/>
</dbReference>
<proteinExistence type="predicted"/>
<accession>A0A850HBQ1</accession>
<comment type="caution">
    <text evidence="1">The sequence shown here is derived from an EMBL/GenBank/DDBJ whole genome shotgun (WGS) entry which is preliminary data.</text>
</comment>
<protein>
    <submittedName>
        <fullName evidence="1">Uncharacterized protein</fullName>
    </submittedName>
</protein>
<evidence type="ECO:0000313" key="2">
    <source>
        <dbReference type="Proteomes" id="UP000546031"/>
    </source>
</evidence>
<keyword evidence="2" id="KW-1185">Reference proteome</keyword>
<sequence>MDVKIGLMTGVAVVTATGMKTGTTKIAVFAIAVMDAGMTTVGAGAGQMMNPDTCAVAVALMTGRGKCAVVGERMTALITSVAGADAMMHRAMIAVVAAGSVMRSVMTIGAVMTVRMAVADEEAIQTIWRIASMTAIQLPTPLARVAGVGAVEAVVAEETAVPQAIEPAGSRAAPVWRSRTGAVLSHMK</sequence>
<evidence type="ECO:0000313" key="1">
    <source>
        <dbReference type="EMBL" id="NVE94346.1"/>
    </source>
</evidence>
<dbReference type="EMBL" id="JABWTA010000001">
    <property type="protein sequence ID" value="NVE94346.1"/>
    <property type="molecule type" value="Genomic_DNA"/>
</dbReference>